<dbReference type="InterPro" id="IPR058637">
    <property type="entry name" value="YknX-like_C"/>
</dbReference>
<protein>
    <submittedName>
        <fullName evidence="3">Efflux RND transporter periplasmic adaptor subunit</fullName>
    </submittedName>
</protein>
<dbReference type="Gene3D" id="2.40.50.100">
    <property type="match status" value="1"/>
</dbReference>
<dbReference type="InterPro" id="IPR006143">
    <property type="entry name" value="RND_pump_MFP"/>
</dbReference>
<dbReference type="Proteomes" id="UP000436006">
    <property type="component" value="Unassembled WGS sequence"/>
</dbReference>
<dbReference type="GO" id="GO:1990281">
    <property type="term" value="C:efflux pump complex"/>
    <property type="evidence" value="ECO:0007669"/>
    <property type="project" value="TreeGrafter"/>
</dbReference>
<dbReference type="SUPFAM" id="SSF111369">
    <property type="entry name" value="HlyD-like secretion proteins"/>
    <property type="match status" value="1"/>
</dbReference>
<evidence type="ECO:0000259" key="2">
    <source>
        <dbReference type="Pfam" id="PF25989"/>
    </source>
</evidence>
<dbReference type="AlphaFoldDB" id="A0A7K1SHW4"/>
<dbReference type="Pfam" id="PF25989">
    <property type="entry name" value="YknX_C"/>
    <property type="match status" value="1"/>
</dbReference>
<organism evidence="3 4">
    <name type="scientific">Spirosoma arboris</name>
    <dbReference type="NCBI Taxonomy" id="2682092"/>
    <lineage>
        <taxon>Bacteria</taxon>
        <taxon>Pseudomonadati</taxon>
        <taxon>Bacteroidota</taxon>
        <taxon>Cytophagia</taxon>
        <taxon>Cytophagales</taxon>
        <taxon>Cytophagaceae</taxon>
        <taxon>Spirosoma</taxon>
    </lineage>
</organism>
<evidence type="ECO:0000313" key="3">
    <source>
        <dbReference type="EMBL" id="MVM33411.1"/>
    </source>
</evidence>
<evidence type="ECO:0000256" key="1">
    <source>
        <dbReference type="ARBA" id="ARBA00009477"/>
    </source>
</evidence>
<dbReference type="Gene3D" id="2.40.420.20">
    <property type="match status" value="1"/>
</dbReference>
<reference evidence="3 4" key="1">
    <citation type="submission" date="2019-12" db="EMBL/GenBank/DDBJ databases">
        <title>Spirosoma sp. HMF4905 genome sequencing and assembly.</title>
        <authorList>
            <person name="Kang H."/>
            <person name="Cha I."/>
            <person name="Kim H."/>
            <person name="Joh K."/>
        </authorList>
    </citation>
    <scope>NUCLEOTIDE SEQUENCE [LARGE SCALE GENOMIC DNA]</scope>
    <source>
        <strain evidence="3 4">HMF4905</strain>
    </source>
</reference>
<dbReference type="EMBL" id="WPIN01000011">
    <property type="protein sequence ID" value="MVM33411.1"/>
    <property type="molecule type" value="Genomic_DNA"/>
</dbReference>
<dbReference type="PANTHER" id="PTHR30469:SF15">
    <property type="entry name" value="HLYD FAMILY OF SECRETION PROTEINS"/>
    <property type="match status" value="1"/>
</dbReference>
<comment type="caution">
    <text evidence="3">The sequence shown here is derived from an EMBL/GenBank/DDBJ whole genome shotgun (WGS) entry which is preliminary data.</text>
</comment>
<comment type="similarity">
    <text evidence="1">Belongs to the membrane fusion protein (MFP) (TC 8.A.1) family.</text>
</comment>
<sequence length="383" mass="42107">MTQYKHIHSKQIHLLLIFLSYPKRCKTLNEFAIISWIALRLVACQSPTSTATHSDSTYSNRLGTNRASLVITQPARLGAFVLKSVATGVLRAPDQSKLSFRISGTINQIDARNGEAIAAGQMLARLDDRDQQLALRIAQDQVAEVKVQLRALIAEYGGHETDTASLKPNARTFVLTKSGYYRAQTTLAAARQQLEYTVLRAPYAGLVANLSAKPYNFITSFEPFCTLLSQAGLLVEFSVLESELGGVQNGQSVRIIPFSLPNQSYIGIVSEINPYVNGQGLVLVKAKINHPNDRLFEGMNARVFIERRLAKQVIIPRSAVVERSGRKVVFTVEKGLAKWHYVTIAHENDTEVAIAAGLKSNEQVIVVGSLNLAHDSPVTAQKQ</sequence>
<dbReference type="Gene3D" id="2.40.30.170">
    <property type="match status" value="1"/>
</dbReference>
<dbReference type="NCBIfam" id="TIGR01730">
    <property type="entry name" value="RND_mfp"/>
    <property type="match status" value="1"/>
</dbReference>
<evidence type="ECO:0000313" key="4">
    <source>
        <dbReference type="Proteomes" id="UP000436006"/>
    </source>
</evidence>
<keyword evidence="4" id="KW-1185">Reference proteome</keyword>
<name>A0A7K1SHW4_9BACT</name>
<feature type="domain" description="YknX-like C-terminal permuted SH3-like" evidence="2">
    <location>
        <begin position="315"/>
        <end position="377"/>
    </location>
</feature>
<dbReference type="PANTHER" id="PTHR30469">
    <property type="entry name" value="MULTIDRUG RESISTANCE PROTEIN MDTA"/>
    <property type="match status" value="1"/>
</dbReference>
<dbReference type="GO" id="GO:0015562">
    <property type="term" value="F:efflux transmembrane transporter activity"/>
    <property type="evidence" value="ECO:0007669"/>
    <property type="project" value="TreeGrafter"/>
</dbReference>
<gene>
    <name evidence="3" type="ORF">GO755_25455</name>
</gene>
<proteinExistence type="inferred from homology"/>
<accession>A0A7K1SHW4</accession>